<dbReference type="FunFam" id="3.40.50.300:FF:000767">
    <property type="entry name" value="Putative ATP-dependent RNA helicase DHX35"/>
    <property type="match status" value="1"/>
</dbReference>
<evidence type="ECO:0000256" key="8">
    <source>
        <dbReference type="SAM" id="Phobius"/>
    </source>
</evidence>
<dbReference type="STRING" id="136037.A0A067QU38"/>
<feature type="transmembrane region" description="Helical" evidence="8">
    <location>
        <begin position="399"/>
        <end position="417"/>
    </location>
</feature>
<dbReference type="GO" id="GO:0016020">
    <property type="term" value="C:membrane"/>
    <property type="evidence" value="ECO:0007669"/>
    <property type="project" value="InterPro"/>
</dbReference>
<dbReference type="GO" id="GO:0071013">
    <property type="term" value="C:catalytic step 2 spliceosome"/>
    <property type="evidence" value="ECO:0007669"/>
    <property type="project" value="TreeGrafter"/>
</dbReference>
<keyword evidence="3" id="KW-0547">Nucleotide-binding</keyword>
<dbReference type="CDD" id="cd18791">
    <property type="entry name" value="SF2_C_RHA"/>
    <property type="match status" value="1"/>
</dbReference>
<reference evidence="11 12" key="1">
    <citation type="journal article" date="2014" name="Nat. Commun.">
        <title>Molecular traces of alternative social organization in a termite genome.</title>
        <authorList>
            <person name="Terrapon N."/>
            <person name="Li C."/>
            <person name="Robertson H.M."/>
            <person name="Ji L."/>
            <person name="Meng X."/>
            <person name="Booth W."/>
            <person name="Chen Z."/>
            <person name="Childers C.P."/>
            <person name="Glastad K.M."/>
            <person name="Gokhale K."/>
            <person name="Gowin J."/>
            <person name="Gronenberg W."/>
            <person name="Hermansen R.A."/>
            <person name="Hu H."/>
            <person name="Hunt B.G."/>
            <person name="Huylmans A.K."/>
            <person name="Khalil S.M."/>
            <person name="Mitchell R.D."/>
            <person name="Munoz-Torres M.C."/>
            <person name="Mustard J.A."/>
            <person name="Pan H."/>
            <person name="Reese J.T."/>
            <person name="Scharf M.E."/>
            <person name="Sun F."/>
            <person name="Vogel H."/>
            <person name="Xiao J."/>
            <person name="Yang W."/>
            <person name="Yang Z."/>
            <person name="Yang Z."/>
            <person name="Zhou J."/>
            <person name="Zhu J."/>
            <person name="Brent C.S."/>
            <person name="Elsik C.G."/>
            <person name="Goodisman M.A."/>
            <person name="Liberles D.A."/>
            <person name="Roe R.M."/>
            <person name="Vargo E.L."/>
            <person name="Vilcinskas A."/>
            <person name="Wang J."/>
            <person name="Bornberg-Bauer E."/>
            <person name="Korb J."/>
            <person name="Zhang G."/>
            <person name="Liebig J."/>
        </authorList>
    </citation>
    <scope>NUCLEOTIDE SEQUENCE [LARGE SCALE GENOMIC DNA]</scope>
    <source>
        <tissue evidence="11">Whole organism</tissue>
    </source>
</reference>
<feature type="transmembrane region" description="Helical" evidence="8">
    <location>
        <begin position="367"/>
        <end position="387"/>
    </location>
</feature>
<dbReference type="AlphaFoldDB" id="A0A067QU38"/>
<dbReference type="FunCoup" id="A0A067QU38">
    <property type="interactions" value="920"/>
</dbReference>
<keyword evidence="6" id="KW-0067">ATP-binding</keyword>
<dbReference type="GO" id="GO:0016787">
    <property type="term" value="F:hydrolase activity"/>
    <property type="evidence" value="ECO:0007669"/>
    <property type="project" value="UniProtKB-KW"/>
</dbReference>
<dbReference type="GO" id="GO:0003723">
    <property type="term" value="F:RNA binding"/>
    <property type="evidence" value="ECO:0007669"/>
    <property type="project" value="TreeGrafter"/>
</dbReference>
<dbReference type="OMA" id="ICISEMH"/>
<dbReference type="InParanoid" id="A0A067QU38"/>
<dbReference type="InterPro" id="IPR027417">
    <property type="entry name" value="P-loop_NTPase"/>
</dbReference>
<proteinExistence type="inferred from homology"/>
<evidence type="ECO:0000313" key="12">
    <source>
        <dbReference type="Proteomes" id="UP000027135"/>
    </source>
</evidence>
<dbReference type="InterPro" id="IPR014001">
    <property type="entry name" value="Helicase_ATP-bd"/>
</dbReference>
<dbReference type="EMBL" id="KK852950">
    <property type="protein sequence ID" value="KDR13355.1"/>
    <property type="molecule type" value="Genomic_DNA"/>
</dbReference>
<evidence type="ECO:0000256" key="2">
    <source>
        <dbReference type="ARBA" id="ARBA00012552"/>
    </source>
</evidence>
<dbReference type="GO" id="GO:0008654">
    <property type="term" value="P:phospholipid biosynthetic process"/>
    <property type="evidence" value="ECO:0007669"/>
    <property type="project" value="InterPro"/>
</dbReference>
<organism evidence="11 12">
    <name type="scientific">Zootermopsis nevadensis</name>
    <name type="common">Dampwood termite</name>
    <dbReference type="NCBI Taxonomy" id="136037"/>
    <lineage>
        <taxon>Eukaryota</taxon>
        <taxon>Metazoa</taxon>
        <taxon>Ecdysozoa</taxon>
        <taxon>Arthropoda</taxon>
        <taxon>Hexapoda</taxon>
        <taxon>Insecta</taxon>
        <taxon>Pterygota</taxon>
        <taxon>Neoptera</taxon>
        <taxon>Polyneoptera</taxon>
        <taxon>Dictyoptera</taxon>
        <taxon>Blattodea</taxon>
        <taxon>Blattoidea</taxon>
        <taxon>Termitoidae</taxon>
        <taxon>Termopsidae</taxon>
        <taxon>Zootermopsis</taxon>
    </lineage>
</organism>
<dbReference type="Pfam" id="PF01066">
    <property type="entry name" value="CDP-OH_P_transf"/>
    <property type="match status" value="1"/>
</dbReference>
<dbReference type="FunFam" id="3.40.50.300:FF:000578">
    <property type="entry name" value="probable ATP-dependent RNA helicase DHX35"/>
    <property type="match status" value="1"/>
</dbReference>
<evidence type="ECO:0000256" key="7">
    <source>
        <dbReference type="ARBA" id="ARBA00047984"/>
    </source>
</evidence>
<feature type="transmembrane region" description="Helical" evidence="8">
    <location>
        <begin position="89"/>
        <end position="107"/>
    </location>
</feature>
<evidence type="ECO:0000256" key="6">
    <source>
        <dbReference type="ARBA" id="ARBA00022840"/>
    </source>
</evidence>
<dbReference type="InterPro" id="IPR001650">
    <property type="entry name" value="Helicase_C-like"/>
</dbReference>
<accession>A0A067QU38</accession>
<evidence type="ECO:0000256" key="1">
    <source>
        <dbReference type="ARBA" id="ARBA00008792"/>
    </source>
</evidence>
<dbReference type="SMART" id="SM00490">
    <property type="entry name" value="HELICc"/>
    <property type="match status" value="1"/>
</dbReference>
<feature type="domain" description="Helicase ATP-binding" evidence="9">
    <location>
        <begin position="427"/>
        <end position="572"/>
    </location>
</feature>
<dbReference type="GO" id="GO:0003724">
    <property type="term" value="F:RNA helicase activity"/>
    <property type="evidence" value="ECO:0007669"/>
    <property type="project" value="UniProtKB-EC"/>
</dbReference>
<feature type="non-terminal residue" evidence="11">
    <location>
        <position position="1"/>
    </location>
</feature>
<keyword evidence="8" id="KW-1133">Transmembrane helix</keyword>
<dbReference type="InterPro" id="IPR007502">
    <property type="entry name" value="Helicase-assoc_dom"/>
</dbReference>
<gene>
    <name evidence="11" type="ORF">L798_12615</name>
</gene>
<protein>
    <recommendedName>
        <fullName evidence="2">RNA helicase</fullName>
        <ecNumber evidence="2">3.6.4.13</ecNumber>
    </recommendedName>
</protein>
<name>A0A067QU38_ZOONE</name>
<dbReference type="InterPro" id="IPR011709">
    <property type="entry name" value="DEAD-box_helicase_OB_fold"/>
</dbReference>
<dbReference type="eggNOG" id="KOG0922">
    <property type="taxonomic scope" value="Eukaryota"/>
</dbReference>
<dbReference type="Pfam" id="PF21010">
    <property type="entry name" value="HA2_C"/>
    <property type="match status" value="1"/>
</dbReference>
<dbReference type="Pfam" id="PF04408">
    <property type="entry name" value="WHD_HA2"/>
    <property type="match status" value="1"/>
</dbReference>
<dbReference type="PANTHER" id="PTHR18934">
    <property type="entry name" value="ATP-DEPENDENT RNA HELICASE"/>
    <property type="match status" value="1"/>
</dbReference>
<dbReference type="InterPro" id="IPR000462">
    <property type="entry name" value="CDP-OH_P_trans"/>
</dbReference>
<dbReference type="EC" id="3.6.4.13" evidence="2"/>
<dbReference type="PROSITE" id="PS51194">
    <property type="entry name" value="HELICASE_CTER"/>
    <property type="match status" value="1"/>
</dbReference>
<dbReference type="Proteomes" id="UP000027135">
    <property type="component" value="Unassembled WGS sequence"/>
</dbReference>
<dbReference type="PROSITE" id="PS51192">
    <property type="entry name" value="HELICASE_ATP_BIND_1"/>
    <property type="match status" value="1"/>
</dbReference>
<dbReference type="InterPro" id="IPR043130">
    <property type="entry name" value="CDP-OH_PTrfase_TM_dom"/>
</dbReference>
<dbReference type="GO" id="GO:0016780">
    <property type="term" value="F:phosphotransferase activity, for other substituted phosphate groups"/>
    <property type="evidence" value="ECO:0007669"/>
    <property type="project" value="InterPro"/>
</dbReference>
<dbReference type="Pfam" id="PF00271">
    <property type="entry name" value="Helicase_C"/>
    <property type="match status" value="1"/>
</dbReference>
<dbReference type="SMART" id="SM00847">
    <property type="entry name" value="HA2"/>
    <property type="match status" value="1"/>
</dbReference>
<keyword evidence="5 11" id="KW-0347">Helicase</keyword>
<dbReference type="Pfam" id="PF07717">
    <property type="entry name" value="OB_NTP_bind"/>
    <property type="match status" value="1"/>
</dbReference>
<sequence length="1037" mass="117155">WEEDKSDIDPSFSTAFIYNPHVSLSLEQQRERLPVFRNRNHILYLLEKFQTLVLVGETGCGKSTQVPQIGFKQRYKIPPKEKMVGPSSLFSKILLGCMFLLFLYFLYMDTSLYFRIQNYPIRREGDNTTLLESELFFSCEVSPLCDVTVKSIMLDHANHYLLSPLATLADTLFGIHQIEYITPNMISAFHVLVAVASAKCIASDSLVTRRVGVGLFELRSMLDDLDGHVARARKHIRGETSEIGSVGYFVDGLCDGLGTIALLVGCLVFLKNNPPRRGYLQLQTIIPQVLDVSKDSGAGVTYKGKVTSKKVVHKLSCFGAQVLLSSTAWNRYIALYQDLLERHSVTEQQAQCQIQAFRSSLMWTVAWLWRLFNPHALIHALLIAIFCDKVWELLRAVQYIGFIVLLCLICISEMHVLEVQAFIYKLLFLCLQYLLEAGWGDDGKIIGVTEPRRVAATTLAMRVAEEKGSLLGQTVGYSIRFDDSFDPVHTKIKYMTEGILLREMMADPLLRNYCVIMLDEVHERTLYTDIMMGLLKKILRKQKNLKLVVASATVDAEHLYNFFNNNTSKDTTKDTAVIMSVEGRLYPVDIHYVKEPMPDYVKGVVDTVTVIHEHEPSGDVLAFLTGQEEVDRAVSLLKEQIVDDNANLKLLILPMYGSLPNAEQLKVFRSTPRGLRKIVIATNIAETSVTIPGIVYVIDCGFVKLRWFNPETHTDSLVVVPVSQASADQRAGRAGRVRSGKAYRLYSEADFNALSAVTPPEMQRTELAMAMLQLKALGIDNVLRFNFPSPPPARNLHSALGLLYALGAIDYEGQLTKPLGINMAEFPLSSLYSKALLISGEFGCSAEILSIIAMLQVQNVFTKPSSGQNIVKARIAKRRFEVREGDLLTLLNVYVSYVKHGMSQDWCKKYFLNYKGLQRAQEIRIQMSQLLKRFNVPIISCEGDTEKVCRCITAGLFPNAAYLHYSGVYRTVRGDQELYIHPTSVLYTLEQPKWLLFCEILHTNRVYMKELTVVNPSWLEELASHFYEKVVDKDYSL</sequence>
<feature type="domain" description="Helicase C-terminal" evidence="10">
    <location>
        <begin position="603"/>
        <end position="778"/>
    </location>
</feature>
<dbReference type="GO" id="GO:0005524">
    <property type="term" value="F:ATP binding"/>
    <property type="evidence" value="ECO:0007669"/>
    <property type="project" value="UniProtKB-KW"/>
</dbReference>
<evidence type="ECO:0000259" key="10">
    <source>
        <dbReference type="PROSITE" id="PS51194"/>
    </source>
</evidence>
<dbReference type="SUPFAM" id="SSF52540">
    <property type="entry name" value="P-loop containing nucleoside triphosphate hydrolases"/>
    <property type="match status" value="2"/>
</dbReference>
<dbReference type="PANTHER" id="PTHR18934:SF136">
    <property type="entry name" value="ATP-DEPENDENT RNA HELICASE DHX35-RELATED"/>
    <property type="match status" value="1"/>
</dbReference>
<keyword evidence="8" id="KW-0472">Membrane</keyword>
<evidence type="ECO:0000256" key="4">
    <source>
        <dbReference type="ARBA" id="ARBA00022801"/>
    </source>
</evidence>
<keyword evidence="8" id="KW-0812">Transmembrane</keyword>
<evidence type="ECO:0000256" key="5">
    <source>
        <dbReference type="ARBA" id="ARBA00022806"/>
    </source>
</evidence>
<keyword evidence="12" id="KW-1185">Reference proteome</keyword>
<evidence type="ECO:0000313" key="11">
    <source>
        <dbReference type="EMBL" id="KDR13355.1"/>
    </source>
</evidence>
<dbReference type="SMART" id="SM00487">
    <property type="entry name" value="DEXDc"/>
    <property type="match status" value="1"/>
</dbReference>
<dbReference type="Gene3D" id="3.40.50.300">
    <property type="entry name" value="P-loop containing nucleotide triphosphate hydrolases"/>
    <property type="match status" value="3"/>
</dbReference>
<evidence type="ECO:0000259" key="9">
    <source>
        <dbReference type="PROSITE" id="PS51192"/>
    </source>
</evidence>
<comment type="catalytic activity">
    <reaction evidence="7">
        <text>ATP + H2O = ADP + phosphate + H(+)</text>
        <dbReference type="Rhea" id="RHEA:13065"/>
        <dbReference type="ChEBI" id="CHEBI:15377"/>
        <dbReference type="ChEBI" id="CHEBI:15378"/>
        <dbReference type="ChEBI" id="CHEBI:30616"/>
        <dbReference type="ChEBI" id="CHEBI:43474"/>
        <dbReference type="ChEBI" id="CHEBI:456216"/>
        <dbReference type="EC" id="3.6.4.13"/>
    </reaction>
</comment>
<comment type="similarity">
    <text evidence="1">Belongs to the DEAD box helicase family. DEAH subfamily.</text>
</comment>
<dbReference type="Gene3D" id="1.20.120.1080">
    <property type="match status" value="1"/>
</dbReference>
<dbReference type="Gene3D" id="1.20.120.1760">
    <property type="match status" value="1"/>
</dbReference>
<dbReference type="InterPro" id="IPR048333">
    <property type="entry name" value="HA2_WH"/>
</dbReference>
<evidence type="ECO:0000256" key="3">
    <source>
        <dbReference type="ARBA" id="ARBA00022741"/>
    </source>
</evidence>
<keyword evidence="4" id="KW-0378">Hydrolase</keyword>